<protein>
    <submittedName>
        <fullName evidence="8">Flavonoid 3'-monooxygenase-like</fullName>
    </submittedName>
</protein>
<dbReference type="RefSeq" id="XP_016483349.1">
    <property type="nucleotide sequence ID" value="XM_016627863.1"/>
</dbReference>
<dbReference type="GO" id="GO:0004497">
    <property type="term" value="F:monooxygenase activity"/>
    <property type="evidence" value="ECO:0007669"/>
    <property type="project" value="UniProtKB-KW"/>
</dbReference>
<dbReference type="GO" id="GO:0020037">
    <property type="term" value="F:heme binding"/>
    <property type="evidence" value="ECO:0007669"/>
    <property type="project" value="InterPro"/>
</dbReference>
<proteinExistence type="inferred from homology"/>
<dbReference type="GO" id="GO:0005506">
    <property type="term" value="F:iron ion binding"/>
    <property type="evidence" value="ECO:0007669"/>
    <property type="project" value="InterPro"/>
</dbReference>
<dbReference type="Pfam" id="PF00067">
    <property type="entry name" value="p450"/>
    <property type="match status" value="1"/>
</dbReference>
<evidence type="ECO:0000256" key="6">
    <source>
        <dbReference type="ARBA" id="ARBA00023004"/>
    </source>
</evidence>
<keyword evidence="5" id="KW-0560">Oxidoreductase</keyword>
<dbReference type="PANTHER" id="PTHR47944">
    <property type="entry name" value="CYTOCHROME P450 98A9"/>
    <property type="match status" value="1"/>
</dbReference>
<organism evidence="8">
    <name type="scientific">Nicotiana tabacum</name>
    <name type="common">Common tobacco</name>
    <dbReference type="NCBI Taxonomy" id="4097"/>
    <lineage>
        <taxon>Eukaryota</taxon>
        <taxon>Viridiplantae</taxon>
        <taxon>Streptophyta</taxon>
        <taxon>Embryophyta</taxon>
        <taxon>Tracheophyta</taxon>
        <taxon>Spermatophyta</taxon>
        <taxon>Magnoliopsida</taxon>
        <taxon>eudicotyledons</taxon>
        <taxon>Gunneridae</taxon>
        <taxon>Pentapetalae</taxon>
        <taxon>asterids</taxon>
        <taxon>lamiids</taxon>
        <taxon>Solanales</taxon>
        <taxon>Solanaceae</taxon>
        <taxon>Nicotianoideae</taxon>
        <taxon>Nicotianeae</taxon>
        <taxon>Nicotiana</taxon>
    </lineage>
</organism>
<keyword evidence="3" id="KW-0349">Heme</keyword>
<dbReference type="OrthoDB" id="2789670at2759"/>
<sequence length="241" mass="27558">MTWAPYGAFWRQARKIYLSKIFNRKRLESFKYIHVEETRILISCLHSLSGKPVFLKDHFPQFTLCTMSRMVMSVKYYNDESKSNTSIVSLEKLQWMLDESFLLNGVINLGDWVPLLSCFDSQGYVKRMKALGKSFVEFHNSVLEDHKAKAKEKSFQRTRCFHTCEVISQVRVRRCRHGIADVKVSGRQQCPKVSSFGRRCASLAVEAAPQKQDLLCRSGGLGSQLTSQMRWDDLGVGGNGS</sequence>
<comment type="similarity">
    <text evidence="2">Belongs to the cytochrome P450 family.</text>
</comment>
<evidence type="ECO:0000256" key="4">
    <source>
        <dbReference type="ARBA" id="ARBA00022723"/>
    </source>
</evidence>
<reference evidence="8" key="1">
    <citation type="submission" date="2025-08" db="UniProtKB">
        <authorList>
            <consortium name="RefSeq"/>
        </authorList>
    </citation>
    <scope>IDENTIFICATION</scope>
</reference>
<keyword evidence="7" id="KW-0503">Monooxygenase</keyword>
<dbReference type="PaxDb" id="4097-A0A1S4B3C3"/>
<dbReference type="KEGG" id="nta:107804048"/>
<dbReference type="InterPro" id="IPR001128">
    <property type="entry name" value="Cyt_P450"/>
</dbReference>
<evidence type="ECO:0000256" key="3">
    <source>
        <dbReference type="ARBA" id="ARBA00022617"/>
    </source>
</evidence>
<evidence type="ECO:0000256" key="2">
    <source>
        <dbReference type="ARBA" id="ARBA00010617"/>
    </source>
</evidence>
<dbReference type="Gene3D" id="1.10.630.10">
    <property type="entry name" value="Cytochrome P450"/>
    <property type="match status" value="1"/>
</dbReference>
<name>A0A1S4B3C3_TOBAC</name>
<dbReference type="GO" id="GO:0016705">
    <property type="term" value="F:oxidoreductase activity, acting on paired donors, with incorporation or reduction of molecular oxygen"/>
    <property type="evidence" value="ECO:0007669"/>
    <property type="project" value="InterPro"/>
</dbReference>
<evidence type="ECO:0000256" key="1">
    <source>
        <dbReference type="ARBA" id="ARBA00001971"/>
    </source>
</evidence>
<comment type="cofactor">
    <cofactor evidence="1">
        <name>heme</name>
        <dbReference type="ChEBI" id="CHEBI:30413"/>
    </cofactor>
</comment>
<dbReference type="AlphaFoldDB" id="A0A1S4B3C3"/>
<dbReference type="PANTHER" id="PTHR47944:SF5">
    <property type="entry name" value="CYTOCHROME P450 71A1-LIKE"/>
    <property type="match status" value="1"/>
</dbReference>
<dbReference type="SUPFAM" id="SSF48264">
    <property type="entry name" value="Cytochrome P450"/>
    <property type="match status" value="1"/>
</dbReference>
<gene>
    <name evidence="8" type="primary">LOC107804048</name>
</gene>
<keyword evidence="4" id="KW-0479">Metal-binding</keyword>
<evidence type="ECO:0000256" key="5">
    <source>
        <dbReference type="ARBA" id="ARBA00023002"/>
    </source>
</evidence>
<accession>A0A1S4B3C3</accession>
<evidence type="ECO:0000313" key="8">
    <source>
        <dbReference type="RefSeq" id="XP_016483349.1"/>
    </source>
</evidence>
<evidence type="ECO:0000256" key="7">
    <source>
        <dbReference type="ARBA" id="ARBA00023033"/>
    </source>
</evidence>
<dbReference type="STRING" id="4097.A0A1S4B3C3"/>
<dbReference type="InterPro" id="IPR036396">
    <property type="entry name" value="Cyt_P450_sf"/>
</dbReference>
<keyword evidence="6" id="KW-0408">Iron</keyword>